<evidence type="ECO:0000256" key="6">
    <source>
        <dbReference type="ARBA" id="ARBA00080671"/>
    </source>
</evidence>
<dbReference type="InterPro" id="IPR014756">
    <property type="entry name" value="Ig_E-set"/>
</dbReference>
<evidence type="ECO:0000256" key="3">
    <source>
        <dbReference type="ARBA" id="ARBA00022490"/>
    </source>
</evidence>
<dbReference type="GO" id="GO:0016020">
    <property type="term" value="C:membrane"/>
    <property type="evidence" value="ECO:0007669"/>
    <property type="project" value="TreeGrafter"/>
</dbReference>
<dbReference type="GO" id="GO:0007266">
    <property type="term" value="P:Rho protein signal transduction"/>
    <property type="evidence" value="ECO:0007669"/>
    <property type="project" value="InterPro"/>
</dbReference>
<keyword evidence="9" id="KW-1185">Reference proteome</keyword>
<dbReference type="InterPro" id="IPR024792">
    <property type="entry name" value="RhoGDI_dom_sf"/>
</dbReference>
<dbReference type="EMBL" id="VIIS01000478">
    <property type="protein sequence ID" value="KAF0308549.1"/>
    <property type="molecule type" value="Genomic_DNA"/>
</dbReference>
<comment type="function">
    <text evidence="4">Inhibits GDP/GTP exchange reaction of RhoB. Interacts specifically with the GDP- and GTP-bound forms of post-translationally processed Rhob and Rhog proteins, both of which show a growth-regulated expression in mammalian cells. Stimulates the release of the GDP-bound but not the GTP-bound RhoB protein. Also inhibits the GDP/GTP exchange of RhoB but shows less ability to inhibit the dissociation of prebound GTP.</text>
</comment>
<accession>A0A6A4WTG2</accession>
<evidence type="ECO:0000313" key="8">
    <source>
        <dbReference type="EMBL" id="KAF0308549.1"/>
    </source>
</evidence>
<keyword evidence="3" id="KW-0963">Cytoplasm</keyword>
<evidence type="ECO:0000256" key="2">
    <source>
        <dbReference type="ARBA" id="ARBA00009758"/>
    </source>
</evidence>
<comment type="caution">
    <text evidence="8">The sequence shown here is derived from an EMBL/GenBank/DDBJ whole genome shotgun (WGS) entry which is preliminary data.</text>
</comment>
<feature type="region of interest" description="Disordered" evidence="7">
    <location>
        <begin position="1"/>
        <end position="28"/>
    </location>
</feature>
<comment type="similarity">
    <text evidence="2">Belongs to the Rho GDI family.</text>
</comment>
<dbReference type="Pfam" id="PF02115">
    <property type="entry name" value="Rho_GDI"/>
    <property type="match status" value="1"/>
</dbReference>
<evidence type="ECO:0000313" key="9">
    <source>
        <dbReference type="Proteomes" id="UP000440578"/>
    </source>
</evidence>
<proteinExistence type="inferred from homology"/>
<evidence type="ECO:0000256" key="7">
    <source>
        <dbReference type="SAM" id="MobiDB-lite"/>
    </source>
</evidence>
<dbReference type="Proteomes" id="UP000440578">
    <property type="component" value="Unassembled WGS sequence"/>
</dbReference>
<dbReference type="PRINTS" id="PR00492">
    <property type="entry name" value="RHOGDI"/>
</dbReference>
<dbReference type="InterPro" id="IPR000406">
    <property type="entry name" value="Rho_GDI"/>
</dbReference>
<dbReference type="SUPFAM" id="SSF81296">
    <property type="entry name" value="E set domains"/>
    <property type="match status" value="1"/>
</dbReference>
<sequence>MSDEPHVEEHEEHHDDEVDAGYAPPPEKSLDELMALDTEDESLRKYKATLLGQATAGEVVIVDESNPSRVIVRRLALVVEGRDDVVLDLSGDLETLKSQTITIKEGIQYRLRIEFHVQRDIVTGLRYTQKTYRKGIQVDKMNQMLGSYGPRKEVHTHLTPMEDAPSGMLARGTYHVKSVFCDDDKNEYLKWEWSFEIKKDW</sequence>
<evidence type="ECO:0000256" key="1">
    <source>
        <dbReference type="ARBA" id="ARBA00004496"/>
    </source>
</evidence>
<dbReference type="PANTHER" id="PTHR10980:SF3">
    <property type="entry name" value="LD16419P"/>
    <property type="match status" value="1"/>
</dbReference>
<dbReference type="GO" id="GO:0005094">
    <property type="term" value="F:Rho GDP-dissociation inhibitor activity"/>
    <property type="evidence" value="ECO:0007669"/>
    <property type="project" value="InterPro"/>
</dbReference>
<evidence type="ECO:0000256" key="4">
    <source>
        <dbReference type="ARBA" id="ARBA00053735"/>
    </source>
</evidence>
<dbReference type="OrthoDB" id="1683373at2759"/>
<name>A0A6A4WTG2_AMPAM</name>
<dbReference type="AlphaFoldDB" id="A0A6A4WTG2"/>
<dbReference type="GO" id="GO:0005829">
    <property type="term" value="C:cytosol"/>
    <property type="evidence" value="ECO:0007669"/>
    <property type="project" value="TreeGrafter"/>
</dbReference>
<reference evidence="8 9" key="1">
    <citation type="submission" date="2019-07" db="EMBL/GenBank/DDBJ databases">
        <title>Draft genome assembly of a fouling barnacle, Amphibalanus amphitrite (Darwin, 1854): The first reference genome for Thecostraca.</title>
        <authorList>
            <person name="Kim W."/>
        </authorList>
    </citation>
    <scope>NUCLEOTIDE SEQUENCE [LARGE SCALE GENOMIC DNA]</scope>
    <source>
        <strain evidence="8">SNU_AA5</strain>
        <tissue evidence="8">Soma without cirri and trophi</tissue>
    </source>
</reference>
<dbReference type="FunFam" id="2.70.50.30:FF:000001">
    <property type="entry name" value="Rho GDP-dissociation inhibitor 1"/>
    <property type="match status" value="1"/>
</dbReference>
<protein>
    <recommendedName>
        <fullName evidence="5">Rho GDP-dissociation inhibitor 3</fullName>
    </recommendedName>
    <alternativeName>
        <fullName evidence="6">Rho-GDI gamma</fullName>
    </alternativeName>
</protein>
<organism evidence="8 9">
    <name type="scientific">Amphibalanus amphitrite</name>
    <name type="common">Striped barnacle</name>
    <name type="synonym">Balanus amphitrite</name>
    <dbReference type="NCBI Taxonomy" id="1232801"/>
    <lineage>
        <taxon>Eukaryota</taxon>
        <taxon>Metazoa</taxon>
        <taxon>Ecdysozoa</taxon>
        <taxon>Arthropoda</taxon>
        <taxon>Crustacea</taxon>
        <taxon>Multicrustacea</taxon>
        <taxon>Cirripedia</taxon>
        <taxon>Thoracica</taxon>
        <taxon>Thoracicalcarea</taxon>
        <taxon>Balanomorpha</taxon>
        <taxon>Balanoidea</taxon>
        <taxon>Balanidae</taxon>
        <taxon>Amphibalaninae</taxon>
        <taxon>Amphibalanus</taxon>
    </lineage>
</organism>
<evidence type="ECO:0000256" key="5">
    <source>
        <dbReference type="ARBA" id="ARBA00073845"/>
    </source>
</evidence>
<comment type="subcellular location">
    <subcellularLocation>
        <location evidence="1">Cytoplasm</location>
    </subcellularLocation>
</comment>
<dbReference type="Gene3D" id="2.70.50.30">
    <property type="entry name" value="Coagulation Factor XIII, subunit A, domain 1"/>
    <property type="match status" value="1"/>
</dbReference>
<gene>
    <name evidence="8" type="primary">ARHGDIB_1</name>
    <name evidence="8" type="ORF">FJT64_020235</name>
</gene>
<feature type="compositionally biased region" description="Basic and acidic residues" evidence="7">
    <location>
        <begin position="1"/>
        <end position="16"/>
    </location>
</feature>
<dbReference type="PANTHER" id="PTHR10980">
    <property type="entry name" value="RHO GDP-DISSOCIATION INHIBITOR"/>
    <property type="match status" value="1"/>
</dbReference>